<reference evidence="2 3" key="2">
    <citation type="submission" date="2021-08" db="EMBL/GenBank/DDBJ databases">
        <title>Massilia sp. R798.</title>
        <authorList>
            <person name="Baek J.H."/>
            <person name="Jung H.S."/>
            <person name="Kim K.R."/>
            <person name="Jeon C.O."/>
        </authorList>
    </citation>
    <scope>NUCLEOTIDE SEQUENCE [LARGE SCALE GENOMIC DNA]</scope>
    <source>
        <strain evidence="2 3">R798</strain>
    </source>
</reference>
<keyword evidence="1" id="KW-0812">Transmembrane</keyword>
<dbReference type="Proteomes" id="UP000809349">
    <property type="component" value="Unassembled WGS sequence"/>
</dbReference>
<sequence>MKKARLFGLQFYITLFIAGVVTTLAHELGHWAVGKLFGFEMSFRLNGVSTLSPVIPFSRAMFDLGGPAVTVLQGVVAYAVLKRTQSQLAFAFLYQAAFMRVVASLVSLYFLNDEARLSLYFGLPAWTLPALVSGLLVVLAWAGSKRIGTTWKDQLLCYLVASVTVAAVVGTDMVLFR</sequence>
<keyword evidence="3" id="KW-1185">Reference proteome</keyword>
<protein>
    <recommendedName>
        <fullName evidence="4">Peptidase M50 domain-containing protein</fullName>
    </recommendedName>
</protein>
<feature type="transmembrane region" description="Helical" evidence="1">
    <location>
        <begin position="155"/>
        <end position="176"/>
    </location>
</feature>
<feature type="transmembrane region" description="Helical" evidence="1">
    <location>
        <begin position="88"/>
        <end position="111"/>
    </location>
</feature>
<evidence type="ECO:0008006" key="4">
    <source>
        <dbReference type="Google" id="ProtNLM"/>
    </source>
</evidence>
<gene>
    <name evidence="2" type="ORF">I4X03_017910</name>
</gene>
<proteinExistence type="predicted"/>
<keyword evidence="1" id="KW-1133">Transmembrane helix</keyword>
<reference evidence="2 3" key="1">
    <citation type="submission" date="2021-01" db="EMBL/GenBank/DDBJ databases">
        <authorList>
            <person name="Ruan W."/>
            <person name="Khan S.A."/>
            <person name="Jeon C.O."/>
        </authorList>
    </citation>
    <scope>NUCLEOTIDE SEQUENCE [LARGE SCALE GENOMIC DNA]</scope>
    <source>
        <strain evidence="2 3">R798</strain>
    </source>
</reference>
<evidence type="ECO:0000313" key="3">
    <source>
        <dbReference type="Proteomes" id="UP000809349"/>
    </source>
</evidence>
<feature type="transmembrane region" description="Helical" evidence="1">
    <location>
        <begin position="60"/>
        <end position="81"/>
    </location>
</feature>
<comment type="caution">
    <text evidence="2">The sequence shown here is derived from an EMBL/GenBank/DDBJ whole genome shotgun (WGS) entry which is preliminary data.</text>
</comment>
<dbReference type="EMBL" id="JAFBIL020000007">
    <property type="protein sequence ID" value="MBZ2209148.1"/>
    <property type="molecule type" value="Genomic_DNA"/>
</dbReference>
<feature type="transmembrane region" description="Helical" evidence="1">
    <location>
        <begin position="123"/>
        <end position="143"/>
    </location>
</feature>
<name>A0ABS7ST64_9BURK</name>
<dbReference type="RefSeq" id="WP_223469618.1">
    <property type="nucleotide sequence ID" value="NZ_JAFBIL020000007.1"/>
</dbReference>
<organism evidence="2 3">
    <name type="scientific">Massilia soli</name>
    <dbReference type="NCBI Taxonomy" id="2792854"/>
    <lineage>
        <taxon>Bacteria</taxon>
        <taxon>Pseudomonadati</taxon>
        <taxon>Pseudomonadota</taxon>
        <taxon>Betaproteobacteria</taxon>
        <taxon>Burkholderiales</taxon>
        <taxon>Oxalobacteraceae</taxon>
        <taxon>Telluria group</taxon>
        <taxon>Massilia</taxon>
    </lineage>
</organism>
<accession>A0ABS7ST64</accession>
<keyword evidence="1" id="KW-0472">Membrane</keyword>
<evidence type="ECO:0000256" key="1">
    <source>
        <dbReference type="SAM" id="Phobius"/>
    </source>
</evidence>
<evidence type="ECO:0000313" key="2">
    <source>
        <dbReference type="EMBL" id="MBZ2209148.1"/>
    </source>
</evidence>